<accession>L8JIF6</accession>
<evidence type="ECO:0000313" key="1">
    <source>
        <dbReference type="EMBL" id="ELR68661.1"/>
    </source>
</evidence>
<organism evidence="1 2">
    <name type="scientific">Fulvivirga imtechensis AK7</name>
    <dbReference type="NCBI Taxonomy" id="1237149"/>
    <lineage>
        <taxon>Bacteria</taxon>
        <taxon>Pseudomonadati</taxon>
        <taxon>Bacteroidota</taxon>
        <taxon>Cytophagia</taxon>
        <taxon>Cytophagales</taxon>
        <taxon>Fulvivirgaceae</taxon>
        <taxon>Fulvivirga</taxon>
    </lineage>
</organism>
<comment type="caution">
    <text evidence="1">The sequence shown here is derived from an EMBL/GenBank/DDBJ whole genome shotgun (WGS) entry which is preliminary data.</text>
</comment>
<dbReference type="Proteomes" id="UP000011135">
    <property type="component" value="Unassembled WGS sequence"/>
</dbReference>
<gene>
    <name evidence="1" type="ORF">C900_05950</name>
</gene>
<reference evidence="1 2" key="1">
    <citation type="submission" date="2012-12" db="EMBL/GenBank/DDBJ databases">
        <title>Genome assembly of Fulvivirga imtechensis AK7.</title>
        <authorList>
            <person name="Nupur N."/>
            <person name="Khatri I."/>
            <person name="Kumar R."/>
            <person name="Subramanian S."/>
            <person name="Pinnaka A."/>
        </authorList>
    </citation>
    <scope>NUCLEOTIDE SEQUENCE [LARGE SCALE GENOMIC DNA]</scope>
    <source>
        <strain evidence="1 2">AK7</strain>
    </source>
</reference>
<dbReference type="STRING" id="1237149.C900_05950"/>
<dbReference type="EMBL" id="AMZN01000099">
    <property type="protein sequence ID" value="ELR68661.1"/>
    <property type="molecule type" value="Genomic_DNA"/>
</dbReference>
<evidence type="ECO:0000313" key="2">
    <source>
        <dbReference type="Proteomes" id="UP000011135"/>
    </source>
</evidence>
<dbReference type="eggNOG" id="ENOG5033MI7">
    <property type="taxonomic scope" value="Bacteria"/>
</dbReference>
<proteinExistence type="predicted"/>
<dbReference type="PROSITE" id="PS51257">
    <property type="entry name" value="PROKAR_LIPOPROTEIN"/>
    <property type="match status" value="1"/>
</dbReference>
<dbReference type="OrthoDB" id="1425333at2"/>
<keyword evidence="2" id="KW-1185">Reference proteome</keyword>
<dbReference type="AlphaFoldDB" id="L8JIF6"/>
<name>L8JIF6_9BACT</name>
<protein>
    <submittedName>
        <fullName evidence="1">Uncharacterized protein</fullName>
    </submittedName>
</protein>
<sequence>MKLSFQTLYAVAVSVFLTSCIPSARIPEKYDPANEKGLVVGSIAIKNERPIYNSYDITYRKVGSEKFSRIRIIPEQVTKMKLIPDFFDDDRGIHLFALELPPGEYEIYEIYFFSNGGYIQETRRSGEFSLKFSSRPGIISYIGEFNIMPYNILSFTNVKDKMDRDIAYLTEHHPGIPWESADNNTLVTHYQTIANKEIGVLMKYPDFIHVLSPEEPQQNKEKIKNESKPPFNHMITLTTNPYNSLTSGWRRFDAEDSVLYDEYHEEKTDNLLSSLRDSKLQISHESGVYDIDGLTFRTTTITYYSKKKDELLFTTVILERLIGGANIFSFNISYTNEIDKEHFFEIVNATKFTIRN</sequence>
<dbReference type="RefSeq" id="WP_009583039.1">
    <property type="nucleotide sequence ID" value="NZ_AMZN01000099.1"/>
</dbReference>